<dbReference type="EMBL" id="UYSL01021586">
    <property type="protein sequence ID" value="VDL78656.1"/>
    <property type="molecule type" value="Genomic_DNA"/>
</dbReference>
<name>A0A0N4YEE9_NIPBR</name>
<keyword evidence="2" id="KW-1185">Reference proteome</keyword>
<dbReference type="AlphaFoldDB" id="A0A0N4YEE9"/>
<reference evidence="1 2" key="2">
    <citation type="submission" date="2018-11" db="EMBL/GenBank/DDBJ databases">
        <authorList>
            <consortium name="Pathogen Informatics"/>
        </authorList>
    </citation>
    <scope>NUCLEOTIDE SEQUENCE [LARGE SCALE GENOMIC DNA]</scope>
</reference>
<evidence type="ECO:0000313" key="1">
    <source>
        <dbReference type="EMBL" id="VDL78656.1"/>
    </source>
</evidence>
<sequence>MSSFRRFAHQRFVHGWYLYCCSKETLKELQSVDRERILTIDAESLASSSFYDSPRLPLKRNSIELCSAGNIRPPSCITLHD</sequence>
<evidence type="ECO:0000313" key="3">
    <source>
        <dbReference type="WBParaSite" id="NBR_0001506101-mRNA-1"/>
    </source>
</evidence>
<dbReference type="WBParaSite" id="NBR_0001506101-mRNA-1">
    <property type="protein sequence ID" value="NBR_0001506101-mRNA-1"/>
    <property type="gene ID" value="NBR_0001506101"/>
</dbReference>
<reference evidence="3" key="1">
    <citation type="submission" date="2017-02" db="UniProtKB">
        <authorList>
            <consortium name="WormBaseParasite"/>
        </authorList>
    </citation>
    <scope>IDENTIFICATION</scope>
</reference>
<dbReference type="Proteomes" id="UP000271162">
    <property type="component" value="Unassembled WGS sequence"/>
</dbReference>
<organism evidence="3">
    <name type="scientific">Nippostrongylus brasiliensis</name>
    <name type="common">Rat hookworm</name>
    <dbReference type="NCBI Taxonomy" id="27835"/>
    <lineage>
        <taxon>Eukaryota</taxon>
        <taxon>Metazoa</taxon>
        <taxon>Ecdysozoa</taxon>
        <taxon>Nematoda</taxon>
        <taxon>Chromadorea</taxon>
        <taxon>Rhabditida</taxon>
        <taxon>Rhabditina</taxon>
        <taxon>Rhabditomorpha</taxon>
        <taxon>Strongyloidea</taxon>
        <taxon>Heligmosomidae</taxon>
        <taxon>Nippostrongylus</taxon>
    </lineage>
</organism>
<proteinExistence type="predicted"/>
<evidence type="ECO:0000313" key="2">
    <source>
        <dbReference type="Proteomes" id="UP000271162"/>
    </source>
</evidence>
<accession>A0A0N4YEE9</accession>
<protein>
    <submittedName>
        <fullName evidence="1 3">Uncharacterized protein</fullName>
    </submittedName>
</protein>
<gene>
    <name evidence="1" type="ORF">NBR_LOCUS15062</name>
</gene>
<dbReference type="OMA" id="RDSIELC"/>